<keyword evidence="3" id="KW-1185">Reference proteome</keyword>
<evidence type="ECO:0000256" key="1">
    <source>
        <dbReference type="SAM" id="SignalP"/>
    </source>
</evidence>
<dbReference type="EMBL" id="JACBPP010000003">
    <property type="protein sequence ID" value="KAF8002819.1"/>
    <property type="molecule type" value="Genomic_DNA"/>
</dbReference>
<accession>A0A8H7LBZ1</accession>
<feature type="signal peptide" evidence="1">
    <location>
        <begin position="1"/>
        <end position="15"/>
    </location>
</feature>
<comment type="caution">
    <text evidence="2">The sequence shown here is derived from an EMBL/GenBank/DDBJ whole genome shotgun (WGS) entry which is preliminary data.</text>
</comment>
<organism evidence="2 3">
    <name type="scientific">Metschnikowia pulcherrima</name>
    <dbReference type="NCBI Taxonomy" id="27326"/>
    <lineage>
        <taxon>Eukaryota</taxon>
        <taxon>Fungi</taxon>
        <taxon>Dikarya</taxon>
        <taxon>Ascomycota</taxon>
        <taxon>Saccharomycotina</taxon>
        <taxon>Pichiomycetes</taxon>
        <taxon>Metschnikowiaceae</taxon>
        <taxon>Metschnikowia</taxon>
    </lineage>
</organism>
<protein>
    <submittedName>
        <fullName evidence="2">Uncharacterized protein</fullName>
    </submittedName>
</protein>
<dbReference type="AlphaFoldDB" id="A0A8H7LBZ1"/>
<reference evidence="2" key="1">
    <citation type="submission" date="2020-10" db="EMBL/GenBank/DDBJ databases">
        <title>The Whole-Genome Sequence of Metschnikowia persimmonesis, a Novel Endophytic Yeast Species Isolated from Medicinal Plant Diospyros kaki Thumb.</title>
        <authorList>
            <person name="Rahmat E."/>
            <person name="Kang Y."/>
        </authorList>
    </citation>
    <scope>NUCLEOTIDE SEQUENCE</scope>
    <source>
        <strain evidence="2">KIOM G15050</strain>
    </source>
</reference>
<gene>
    <name evidence="2" type="ORF">HF325_002064</name>
</gene>
<sequence>MNLLFFIPFLSLACAYDTLRPGAMYISKLVGIPSHQGLEAEETRVLASRKRTSFHYDANGSLKLADEDKYLSITEEGKLVLASVPHFGFELKAIDGLTTMRSMNYNGTNLFELCGDNLVGFRSKCEGAERAVITFEDILS</sequence>
<keyword evidence="1" id="KW-0732">Signal</keyword>
<name>A0A8H7LBZ1_9ASCO</name>
<feature type="chain" id="PRO_5034278691" evidence="1">
    <location>
        <begin position="16"/>
        <end position="140"/>
    </location>
</feature>
<evidence type="ECO:0000313" key="3">
    <source>
        <dbReference type="Proteomes" id="UP000649328"/>
    </source>
</evidence>
<dbReference type="Proteomes" id="UP000649328">
    <property type="component" value="Unassembled WGS sequence"/>
</dbReference>
<evidence type="ECO:0000313" key="2">
    <source>
        <dbReference type="EMBL" id="KAF8002819.1"/>
    </source>
</evidence>
<dbReference type="OrthoDB" id="10471619at2759"/>
<proteinExistence type="predicted"/>